<evidence type="ECO:0000313" key="1">
    <source>
        <dbReference type="EMBL" id="GGB55397.1"/>
    </source>
</evidence>
<comment type="caution">
    <text evidence="1">The sequence shown here is derived from an EMBL/GenBank/DDBJ whole genome shotgun (WGS) entry which is preliminary data.</text>
</comment>
<proteinExistence type="predicted"/>
<evidence type="ECO:0008006" key="3">
    <source>
        <dbReference type="Google" id="ProtNLM"/>
    </source>
</evidence>
<dbReference type="Proteomes" id="UP000605148">
    <property type="component" value="Unassembled WGS sequence"/>
</dbReference>
<dbReference type="OrthoDB" id="573462at2"/>
<dbReference type="AlphaFoldDB" id="A0A916TMA1"/>
<accession>A0A916TMA1</accession>
<gene>
    <name evidence="1" type="primary">yoxB</name>
    <name evidence="1" type="ORF">GCM10011316_29320</name>
</gene>
<dbReference type="RefSeq" id="WP_150497729.1">
    <property type="nucleotide sequence ID" value="NZ_BMFA01000008.1"/>
</dbReference>
<sequence>MENHSIFADKFLPIAQTITADRLVQSPEMSIASEGAIRVQYAPFDYIEKEAKLVVVGITPGETQATNAWQAVLKSLNKGLKQDQALADAKLIGSFSGAMRSNLVAMLDAIGVGELLGCNTTASLFEPGSREVHFTSALRYPVFVNRKNYNGTPEMLKTPLLRRFVETCLAEEARTLPSALWLPLGPKASAALEHLSVVGCLDPRRVLVGLPHPSGANAERVAVFLGRKSAEKASRKTNPAALQESFARLRNQVTSLSEARA</sequence>
<protein>
    <recommendedName>
        <fullName evidence="3">Uracil DNA glycosylase superfamily protein</fullName>
    </recommendedName>
</protein>
<organism evidence="1 2">
    <name type="scientific">Roseibium aquae</name>
    <dbReference type="NCBI Taxonomy" id="1323746"/>
    <lineage>
        <taxon>Bacteria</taxon>
        <taxon>Pseudomonadati</taxon>
        <taxon>Pseudomonadota</taxon>
        <taxon>Alphaproteobacteria</taxon>
        <taxon>Hyphomicrobiales</taxon>
        <taxon>Stappiaceae</taxon>
        <taxon>Roseibium</taxon>
    </lineage>
</organism>
<evidence type="ECO:0000313" key="2">
    <source>
        <dbReference type="Proteomes" id="UP000605148"/>
    </source>
</evidence>
<keyword evidence="2" id="KW-1185">Reference proteome</keyword>
<reference evidence="1" key="1">
    <citation type="journal article" date="2014" name="Int. J. Syst. Evol. Microbiol.">
        <title>Complete genome sequence of Corynebacterium casei LMG S-19264T (=DSM 44701T), isolated from a smear-ripened cheese.</title>
        <authorList>
            <consortium name="US DOE Joint Genome Institute (JGI-PGF)"/>
            <person name="Walter F."/>
            <person name="Albersmeier A."/>
            <person name="Kalinowski J."/>
            <person name="Ruckert C."/>
        </authorList>
    </citation>
    <scope>NUCLEOTIDE SEQUENCE</scope>
    <source>
        <strain evidence="1">CGMCC 1.12426</strain>
    </source>
</reference>
<name>A0A916TMA1_9HYPH</name>
<dbReference type="EMBL" id="BMFA01000008">
    <property type="protein sequence ID" value="GGB55397.1"/>
    <property type="molecule type" value="Genomic_DNA"/>
</dbReference>
<reference evidence="1" key="2">
    <citation type="submission" date="2020-09" db="EMBL/GenBank/DDBJ databases">
        <authorList>
            <person name="Sun Q."/>
            <person name="Zhou Y."/>
        </authorList>
    </citation>
    <scope>NUCLEOTIDE SEQUENCE</scope>
    <source>
        <strain evidence="1">CGMCC 1.12426</strain>
    </source>
</reference>